<sequence length="346" mass="38762">MAAEEPIRLLVSNQRAYLWDLNDIQRLRVQHHVVGQLHGTLPQVTQQNVFLGLPLVLLPEEVVLLVRNNLAVLVDDRAAHHPPTASQSASYHASRTAAIKSQQEASYAAEQERKREMEALHRDKIEKKRREKEELRRKRKEAAQAKRREEGGEAEGRLEVFVPDLKEGEANTGPPAAATSSTSPHPPISAPSPSDVDSQKPDISNVPYTIIIEPRSASFPWYDPTSPSVTYTTLDEAKEGGLWNYPETTLQESRCRVFEDLWRKGYYMGGGLRFGGDFLVYPGDQLRYHSHFTLTVLSTPSTTIMPLDIVAYGRLATAVKKAHLLASWDADKQQVVYASLEWAAFG</sequence>
<dbReference type="GO" id="GO:0000379">
    <property type="term" value="P:tRNA-type intron splice site recognition and cleavage"/>
    <property type="evidence" value="ECO:0007669"/>
    <property type="project" value="UniProtKB-UniRule"/>
</dbReference>
<dbReference type="GO" id="GO:0005730">
    <property type="term" value="C:nucleolus"/>
    <property type="evidence" value="ECO:0007669"/>
    <property type="project" value="UniProtKB-SubCell"/>
</dbReference>
<protein>
    <recommendedName>
        <fullName evidence="9 10">tRNA-splicing endonuclease subunit Sen34</fullName>
        <ecNumber evidence="3 10">4.6.1.16</ecNumber>
    </recommendedName>
</protein>
<evidence type="ECO:0000256" key="3">
    <source>
        <dbReference type="ARBA" id="ARBA00012573"/>
    </source>
</evidence>
<dbReference type="InterPro" id="IPR036167">
    <property type="entry name" value="tRNA_intron_Endo_cat-like_sf"/>
</dbReference>
<gene>
    <name evidence="15" type="ORF">RHTO0S_07e07470g</name>
</gene>
<dbReference type="CDD" id="cd22363">
    <property type="entry name" value="tRNA-intron_lyase_C"/>
    <property type="match status" value="1"/>
</dbReference>
<dbReference type="PIRSF" id="PIRSF017250">
    <property type="entry name" value="tRNA_splic_SEN34"/>
    <property type="match status" value="1"/>
</dbReference>
<feature type="active site" evidence="11">
    <location>
        <position position="281"/>
    </location>
</feature>
<evidence type="ECO:0000256" key="5">
    <source>
        <dbReference type="ARBA" id="ARBA00022694"/>
    </source>
</evidence>
<keyword evidence="6 10" id="KW-0456">Lyase</keyword>
<feature type="domain" description="TSEN34 N-terminal" evidence="14">
    <location>
        <begin position="7"/>
        <end position="76"/>
    </location>
</feature>
<evidence type="ECO:0000256" key="2">
    <source>
        <dbReference type="ARBA" id="ARBA00008078"/>
    </source>
</evidence>
<evidence type="ECO:0000256" key="7">
    <source>
        <dbReference type="ARBA" id="ARBA00023242"/>
    </source>
</evidence>
<evidence type="ECO:0000256" key="4">
    <source>
        <dbReference type="ARBA" id="ARBA00022664"/>
    </source>
</evidence>
<feature type="compositionally biased region" description="Low complexity" evidence="12">
    <location>
        <begin position="174"/>
        <end position="183"/>
    </location>
</feature>
<comment type="subcellular location">
    <subcellularLocation>
        <location evidence="1">Nucleus</location>
        <location evidence="1">Nucleolus</location>
    </subcellularLocation>
</comment>
<comment type="subunit">
    <text evidence="8">tRNA splicing endonuclease is a heterotetramer composed of TSEN2, TSEN15, TSEN34/LENG5 and TSEN54. tRNA splicing endonuclease complex also contains proteins of the pre-mRNA 3'-end processing machinery such as CLP1, CPSF1, CPSF4 and CSTF2.</text>
</comment>
<dbReference type="GO" id="GO:0006397">
    <property type="term" value="P:mRNA processing"/>
    <property type="evidence" value="ECO:0007669"/>
    <property type="project" value="UniProtKB-KW"/>
</dbReference>
<dbReference type="Pfam" id="PF01974">
    <property type="entry name" value="tRNA_int_endo"/>
    <property type="match status" value="1"/>
</dbReference>
<keyword evidence="5 10" id="KW-0819">tRNA processing</keyword>
<evidence type="ECO:0000313" key="15">
    <source>
        <dbReference type="EMBL" id="CDR43056.1"/>
    </source>
</evidence>
<evidence type="ECO:0000259" key="14">
    <source>
        <dbReference type="Pfam" id="PF26577"/>
    </source>
</evidence>
<evidence type="ECO:0000256" key="9">
    <source>
        <dbReference type="ARBA" id="ARBA00070870"/>
    </source>
</evidence>
<keyword evidence="7" id="KW-0539">Nucleus</keyword>
<dbReference type="InterPro" id="IPR006677">
    <property type="entry name" value="tRNA_intron_Endonuc_cat-like"/>
</dbReference>
<organism evidence="15">
    <name type="scientific">Rhodotorula toruloides</name>
    <name type="common">Yeast</name>
    <name type="synonym">Rhodosporidium toruloides</name>
    <dbReference type="NCBI Taxonomy" id="5286"/>
    <lineage>
        <taxon>Eukaryota</taxon>
        <taxon>Fungi</taxon>
        <taxon>Dikarya</taxon>
        <taxon>Basidiomycota</taxon>
        <taxon>Pucciniomycotina</taxon>
        <taxon>Microbotryomycetes</taxon>
        <taxon>Sporidiobolales</taxon>
        <taxon>Sporidiobolaceae</taxon>
        <taxon>Rhodotorula</taxon>
    </lineage>
</organism>
<dbReference type="GO" id="GO:0000214">
    <property type="term" value="C:tRNA-intron endonuclease complex"/>
    <property type="evidence" value="ECO:0007669"/>
    <property type="project" value="UniProtKB-UniRule"/>
</dbReference>
<dbReference type="AlphaFoldDB" id="A0A061AZJ8"/>
<evidence type="ECO:0000256" key="11">
    <source>
        <dbReference type="PIRSR" id="PIRSR017250-50"/>
    </source>
</evidence>
<evidence type="ECO:0000256" key="1">
    <source>
        <dbReference type="ARBA" id="ARBA00004604"/>
    </source>
</evidence>
<dbReference type="InterPro" id="IPR059049">
    <property type="entry name" value="TSEN34_N"/>
</dbReference>
<dbReference type="OrthoDB" id="48041at2759"/>
<evidence type="ECO:0000256" key="6">
    <source>
        <dbReference type="ARBA" id="ARBA00023239"/>
    </source>
</evidence>
<dbReference type="PANTHER" id="PTHR13070">
    <property type="entry name" value="TRNA-SPLICING ENDONUCLEASE SUBUNIT SEN34-RELATED"/>
    <property type="match status" value="1"/>
</dbReference>
<dbReference type="EC" id="4.6.1.16" evidence="3 10"/>
<evidence type="ECO:0000256" key="8">
    <source>
        <dbReference type="ARBA" id="ARBA00064779"/>
    </source>
</evidence>
<dbReference type="SUPFAM" id="SSF53032">
    <property type="entry name" value="tRNA-intron endonuclease catalytic domain-like"/>
    <property type="match status" value="1"/>
</dbReference>
<accession>A0A061AZJ8</accession>
<feature type="active site" evidence="11">
    <location>
        <position position="321"/>
    </location>
</feature>
<dbReference type="InterPro" id="IPR016690">
    <property type="entry name" value="TSEN34"/>
</dbReference>
<dbReference type="InterPro" id="IPR011856">
    <property type="entry name" value="tRNA_endonuc-like_dom_sf"/>
</dbReference>
<dbReference type="PANTHER" id="PTHR13070:SF0">
    <property type="entry name" value="TRNA-SPLICING ENDONUCLEASE SUBUNIT SEN34"/>
    <property type="match status" value="1"/>
</dbReference>
<dbReference type="EMBL" id="LK052942">
    <property type="protein sequence ID" value="CDR43056.1"/>
    <property type="molecule type" value="Genomic_DNA"/>
</dbReference>
<dbReference type="Gene3D" id="3.40.1350.10">
    <property type="match status" value="1"/>
</dbReference>
<name>A0A061AZJ8_RHOTO</name>
<dbReference type="FunFam" id="3.40.1350.10:FF:000002">
    <property type="entry name" value="tRNA-splicing endonuclease subunit Sen34"/>
    <property type="match status" value="1"/>
</dbReference>
<evidence type="ECO:0000256" key="12">
    <source>
        <dbReference type="SAM" id="MobiDB-lite"/>
    </source>
</evidence>
<reference evidence="15" key="1">
    <citation type="journal article" date="2014" name="Genome Announc.">
        <title>Draft genome sequence of Rhodosporidium toruloides CECT1137, an oleaginous yeast of biotechnological interest.</title>
        <authorList>
            <person name="Morin N."/>
            <person name="Calcas X."/>
            <person name="Devillers H."/>
            <person name="Durrens P."/>
            <person name="Sherman D.J."/>
            <person name="Nicaud J.-M."/>
            <person name="Neuveglise C."/>
        </authorList>
    </citation>
    <scope>NUCLEOTIDE SEQUENCE</scope>
    <source>
        <strain evidence="15">CECT1137</strain>
    </source>
</reference>
<feature type="active site" evidence="11">
    <location>
        <position position="289"/>
    </location>
</feature>
<evidence type="ECO:0000256" key="10">
    <source>
        <dbReference type="PIRNR" id="PIRNR017250"/>
    </source>
</evidence>
<feature type="region of interest" description="Disordered" evidence="12">
    <location>
        <begin position="81"/>
        <end position="202"/>
    </location>
</feature>
<dbReference type="Pfam" id="PF26577">
    <property type="entry name" value="TSEN34_N"/>
    <property type="match status" value="1"/>
</dbReference>
<comment type="function">
    <text evidence="10">Constitutes one of the two catalytic subunit of the tRNA-splicing endonuclease complex, a complex responsible for identification and cleavage of the splice sites in pre-tRNA. It cleaves pre-tRNA at the 5'- and 3'-splice sites to release the intron. The products are an intron and two tRNA half-molecules bearing 2',3'-cyclic phosphate and 5'-OH termini. There are no conserved sequences at the splice sites, but the intron is invariably located at the same site in the gene, placing the splice sites an invariant distance from the constant structural features of the tRNA body.</text>
</comment>
<proteinExistence type="inferred from homology"/>
<dbReference type="GO" id="GO:0003676">
    <property type="term" value="F:nucleic acid binding"/>
    <property type="evidence" value="ECO:0007669"/>
    <property type="project" value="InterPro"/>
</dbReference>
<feature type="compositionally biased region" description="Polar residues" evidence="12">
    <location>
        <begin position="84"/>
        <end position="105"/>
    </location>
</feature>
<feature type="compositionally biased region" description="Basic and acidic residues" evidence="12">
    <location>
        <begin position="110"/>
        <end position="169"/>
    </location>
</feature>
<keyword evidence="4" id="KW-0507">mRNA processing</keyword>
<dbReference type="GO" id="GO:0000213">
    <property type="term" value="F:tRNA-intron lyase activity"/>
    <property type="evidence" value="ECO:0007669"/>
    <property type="project" value="UniProtKB-UniRule"/>
</dbReference>
<feature type="domain" description="tRNA intron endonuclease catalytic" evidence="13">
    <location>
        <begin position="252"/>
        <end position="332"/>
    </location>
</feature>
<evidence type="ECO:0000259" key="13">
    <source>
        <dbReference type="Pfam" id="PF01974"/>
    </source>
</evidence>
<comment type="similarity">
    <text evidence="2 10">Belongs to the tRNA-intron endonuclease family.</text>
</comment>